<sequence>MQGRINLEHLPEHTGPLEINSNLDPELRQSLETDASTRLHDYLSPTVPNGEATHKSFSSVMKDASQSRTQLSRSLDFHSLGQRRVQFEPPTTSTSSSFGEAPSNSAPATDRRSDDESGMTSDSVGPDSSISDLKHPAETPLDGISTGESPLGALQSGSDNHHRNPMKDNGKIGAGVTSSHETPQTIRSWATSKFKGIWARLISFMGCFSSTAS</sequence>
<dbReference type="EMBL" id="MU252118">
    <property type="protein sequence ID" value="KAG9228067.1"/>
    <property type="molecule type" value="Genomic_DNA"/>
</dbReference>
<feature type="compositionally biased region" description="Basic and acidic residues" evidence="1">
    <location>
        <begin position="1"/>
        <end position="12"/>
    </location>
</feature>
<comment type="caution">
    <text evidence="2">The sequence shown here is derived from an EMBL/GenBank/DDBJ whole genome shotgun (WGS) entry which is preliminary data.</text>
</comment>
<name>A0A9P7Y6Y4_9HELO</name>
<proteinExistence type="predicted"/>
<feature type="region of interest" description="Disordered" evidence="1">
    <location>
        <begin position="1"/>
        <end position="21"/>
    </location>
</feature>
<gene>
    <name evidence="2" type="ORF">BJ875DRAFT_490273</name>
</gene>
<feature type="compositionally biased region" description="Basic and acidic residues" evidence="1">
    <location>
        <begin position="159"/>
        <end position="170"/>
    </location>
</feature>
<feature type="compositionally biased region" description="Polar residues" evidence="1">
    <location>
        <begin position="55"/>
        <end position="73"/>
    </location>
</feature>
<organism evidence="2 3">
    <name type="scientific">Amylocarpus encephaloides</name>
    <dbReference type="NCBI Taxonomy" id="45428"/>
    <lineage>
        <taxon>Eukaryota</taxon>
        <taxon>Fungi</taxon>
        <taxon>Dikarya</taxon>
        <taxon>Ascomycota</taxon>
        <taxon>Pezizomycotina</taxon>
        <taxon>Leotiomycetes</taxon>
        <taxon>Helotiales</taxon>
        <taxon>Helotiales incertae sedis</taxon>
        <taxon>Amylocarpus</taxon>
    </lineage>
</organism>
<evidence type="ECO:0000313" key="3">
    <source>
        <dbReference type="Proteomes" id="UP000824998"/>
    </source>
</evidence>
<reference evidence="2" key="1">
    <citation type="journal article" date="2021" name="IMA Fungus">
        <title>Genomic characterization of three marine fungi, including Emericellopsis atlantica sp. nov. with signatures of a generalist lifestyle and marine biomass degradation.</title>
        <authorList>
            <person name="Hagestad O.C."/>
            <person name="Hou L."/>
            <person name="Andersen J.H."/>
            <person name="Hansen E.H."/>
            <person name="Altermark B."/>
            <person name="Li C."/>
            <person name="Kuhnert E."/>
            <person name="Cox R.J."/>
            <person name="Crous P.W."/>
            <person name="Spatafora J.W."/>
            <person name="Lail K."/>
            <person name="Amirebrahimi M."/>
            <person name="Lipzen A."/>
            <person name="Pangilinan J."/>
            <person name="Andreopoulos W."/>
            <person name="Hayes R.D."/>
            <person name="Ng V."/>
            <person name="Grigoriev I.V."/>
            <person name="Jackson S.A."/>
            <person name="Sutton T.D.S."/>
            <person name="Dobson A.D.W."/>
            <person name="Rama T."/>
        </authorList>
    </citation>
    <scope>NUCLEOTIDE SEQUENCE</scope>
    <source>
        <strain evidence="2">TRa018bII</strain>
    </source>
</reference>
<dbReference type="AlphaFoldDB" id="A0A9P7Y6Y4"/>
<evidence type="ECO:0000313" key="2">
    <source>
        <dbReference type="EMBL" id="KAG9228067.1"/>
    </source>
</evidence>
<evidence type="ECO:0000256" key="1">
    <source>
        <dbReference type="SAM" id="MobiDB-lite"/>
    </source>
</evidence>
<protein>
    <submittedName>
        <fullName evidence="2">Uncharacterized protein</fullName>
    </submittedName>
</protein>
<feature type="compositionally biased region" description="Polar residues" evidence="1">
    <location>
        <begin position="176"/>
        <end position="186"/>
    </location>
</feature>
<dbReference type="Proteomes" id="UP000824998">
    <property type="component" value="Unassembled WGS sequence"/>
</dbReference>
<feature type="region of interest" description="Disordered" evidence="1">
    <location>
        <begin position="41"/>
        <end position="186"/>
    </location>
</feature>
<accession>A0A9P7Y6Y4</accession>
<keyword evidence="3" id="KW-1185">Reference proteome</keyword>
<feature type="compositionally biased region" description="Polar residues" evidence="1">
    <location>
        <begin position="118"/>
        <end position="131"/>
    </location>
</feature>